<name>A0A0W0F099_MONRR</name>
<proteinExistence type="predicted"/>
<accession>A0A0W0F099</accession>
<gene>
    <name evidence="2" type="ORF">WG66_17709</name>
</gene>
<evidence type="ECO:0000256" key="1">
    <source>
        <dbReference type="SAM" id="MobiDB-lite"/>
    </source>
</evidence>
<organism evidence="2 3">
    <name type="scientific">Moniliophthora roreri</name>
    <name type="common">Frosty pod rot fungus</name>
    <name type="synonym">Monilia roreri</name>
    <dbReference type="NCBI Taxonomy" id="221103"/>
    <lineage>
        <taxon>Eukaryota</taxon>
        <taxon>Fungi</taxon>
        <taxon>Dikarya</taxon>
        <taxon>Basidiomycota</taxon>
        <taxon>Agaricomycotina</taxon>
        <taxon>Agaricomycetes</taxon>
        <taxon>Agaricomycetidae</taxon>
        <taxon>Agaricales</taxon>
        <taxon>Marasmiineae</taxon>
        <taxon>Marasmiaceae</taxon>
        <taxon>Moniliophthora</taxon>
    </lineage>
</organism>
<evidence type="ECO:0000313" key="3">
    <source>
        <dbReference type="Proteomes" id="UP000054988"/>
    </source>
</evidence>
<evidence type="ECO:0000313" key="2">
    <source>
        <dbReference type="EMBL" id="KTB29717.1"/>
    </source>
</evidence>
<protein>
    <submittedName>
        <fullName evidence="2">Uncharacterized protein</fullName>
    </submittedName>
</protein>
<feature type="region of interest" description="Disordered" evidence="1">
    <location>
        <begin position="63"/>
        <end position="107"/>
    </location>
</feature>
<dbReference type="Proteomes" id="UP000054988">
    <property type="component" value="Unassembled WGS sequence"/>
</dbReference>
<dbReference type="EMBL" id="LATX01002414">
    <property type="protein sequence ID" value="KTB29717.1"/>
    <property type="molecule type" value="Genomic_DNA"/>
</dbReference>
<comment type="caution">
    <text evidence="2">The sequence shown here is derived from an EMBL/GenBank/DDBJ whole genome shotgun (WGS) entry which is preliminary data.</text>
</comment>
<reference evidence="2 3" key="1">
    <citation type="submission" date="2015-12" db="EMBL/GenBank/DDBJ databases">
        <title>Draft genome sequence of Moniliophthora roreri, the causal agent of frosty pod rot of cacao.</title>
        <authorList>
            <person name="Aime M.C."/>
            <person name="Diaz-Valderrama J.R."/>
            <person name="Kijpornyongpan T."/>
            <person name="Phillips-Mora W."/>
        </authorList>
    </citation>
    <scope>NUCLEOTIDE SEQUENCE [LARGE SCALE GENOMIC DNA]</scope>
    <source>
        <strain evidence="2 3">MCA 2952</strain>
    </source>
</reference>
<sequence>MAAFNMYTTLKVKRAQTHSSFAGGLYVMFTHGNPKSPRYDWISNTVTPVPLAAPVAVDPTSLPAAASPPTSPRGALSPHIASPLCLPNTSNPQTPTRKGKNKEQPAPDKYDLWLEAEITKEKQEEQASLLRTSPALNCVLSRQAVMPSSPHASSSTSPHAQATTSVAYIVNFDGEGVVPRSAASQLSAAGVAFFENLSFHSEVVSQIGVLYVSSASYNEFVESMGRVYPDIAYGLLKHMYFLFETKI</sequence>
<feature type="compositionally biased region" description="Polar residues" evidence="1">
    <location>
        <begin position="87"/>
        <end position="96"/>
    </location>
</feature>
<dbReference type="AlphaFoldDB" id="A0A0W0F099"/>